<comment type="caution">
    <text evidence="2">The sequence shown here is derived from an EMBL/GenBank/DDBJ whole genome shotgun (WGS) entry which is preliminary data.</text>
</comment>
<proteinExistence type="predicted"/>
<feature type="compositionally biased region" description="Acidic residues" evidence="1">
    <location>
        <begin position="103"/>
        <end position="121"/>
    </location>
</feature>
<reference evidence="2" key="1">
    <citation type="submission" date="2021-02" db="EMBL/GenBank/DDBJ databases">
        <authorList>
            <person name="Nowell W R."/>
        </authorList>
    </citation>
    <scope>NUCLEOTIDE SEQUENCE</scope>
</reference>
<evidence type="ECO:0000313" key="2">
    <source>
        <dbReference type="EMBL" id="CAF5179639.1"/>
    </source>
</evidence>
<evidence type="ECO:0000256" key="1">
    <source>
        <dbReference type="SAM" id="MobiDB-lite"/>
    </source>
</evidence>
<feature type="compositionally biased region" description="Basic and acidic residues" evidence="1">
    <location>
        <begin position="133"/>
        <end position="146"/>
    </location>
</feature>
<dbReference type="AlphaFoldDB" id="A0A8S3HBJ5"/>
<dbReference type="EMBL" id="CAJOBI010317632">
    <property type="protein sequence ID" value="CAF5179639.1"/>
    <property type="molecule type" value="Genomic_DNA"/>
</dbReference>
<gene>
    <name evidence="2" type="ORF">SMN809_LOCUS68552</name>
</gene>
<feature type="compositionally biased region" description="Basic and acidic residues" evidence="1">
    <location>
        <begin position="14"/>
        <end position="26"/>
    </location>
</feature>
<dbReference type="Proteomes" id="UP000676336">
    <property type="component" value="Unassembled WGS sequence"/>
</dbReference>
<accession>A0A8S3HBJ5</accession>
<sequence>MYKKHVKNCANQIRSKEATSSPDKDTKGRKKFKLEDFEFYESDKFYSDLNEELKKQERNKKEKNRNIHDDDGENQKKEYHGDKKKQEDDKSESMRKKDNGESKEEEDDDGESKEEEDDDGENSAKSGLFVRRKAFDEPPKDLEFPKYPHFHPSKRKDECQASKSPVGRIYGELRNYISSFNPNLSKEIISTEDSTSPDTLYDEI</sequence>
<feature type="region of interest" description="Disordered" evidence="1">
    <location>
        <begin position="1"/>
        <end position="32"/>
    </location>
</feature>
<protein>
    <submittedName>
        <fullName evidence="2">Uncharacterized protein</fullName>
    </submittedName>
</protein>
<organism evidence="2 3">
    <name type="scientific">Rotaria magnacalcarata</name>
    <dbReference type="NCBI Taxonomy" id="392030"/>
    <lineage>
        <taxon>Eukaryota</taxon>
        <taxon>Metazoa</taxon>
        <taxon>Spiralia</taxon>
        <taxon>Gnathifera</taxon>
        <taxon>Rotifera</taxon>
        <taxon>Eurotatoria</taxon>
        <taxon>Bdelloidea</taxon>
        <taxon>Philodinida</taxon>
        <taxon>Philodinidae</taxon>
        <taxon>Rotaria</taxon>
    </lineage>
</organism>
<name>A0A8S3HBJ5_9BILA</name>
<feature type="region of interest" description="Disordered" evidence="1">
    <location>
        <begin position="56"/>
        <end position="163"/>
    </location>
</feature>
<evidence type="ECO:0000313" key="3">
    <source>
        <dbReference type="Proteomes" id="UP000676336"/>
    </source>
</evidence>
<feature type="non-terminal residue" evidence="2">
    <location>
        <position position="1"/>
    </location>
</feature>
<feature type="compositionally biased region" description="Basic and acidic residues" evidence="1">
    <location>
        <begin position="56"/>
        <end position="102"/>
    </location>
</feature>